<comment type="caution">
    <text evidence="1">The sequence shown here is derived from an EMBL/GenBank/DDBJ whole genome shotgun (WGS) entry which is preliminary data.</text>
</comment>
<gene>
    <name evidence="1" type="ORF">GCM10011399_17150</name>
</gene>
<name>A0A917EYU3_9MICO</name>
<reference evidence="1 2" key="1">
    <citation type="journal article" date="2014" name="Int. J. Syst. Evol. Microbiol.">
        <title>Complete genome sequence of Corynebacterium casei LMG S-19264T (=DSM 44701T), isolated from a smear-ripened cheese.</title>
        <authorList>
            <consortium name="US DOE Joint Genome Institute (JGI-PGF)"/>
            <person name="Walter F."/>
            <person name="Albersmeier A."/>
            <person name="Kalinowski J."/>
            <person name="Ruckert C."/>
        </authorList>
    </citation>
    <scope>NUCLEOTIDE SEQUENCE [LARGE SCALE GENOMIC DNA]</scope>
    <source>
        <strain evidence="1 2">CGMCC 1.12976</strain>
    </source>
</reference>
<sequence length="73" mass="8274">MSIAPWTANMRRRQIDRAIVEIARQAGLTAILMHGANHDKWYVNGVMVAVPRHREIGGRLAQTIIQQVKEATR</sequence>
<dbReference type="RefSeq" id="WP_188676874.1">
    <property type="nucleotide sequence ID" value="NZ_BMGP01000003.1"/>
</dbReference>
<evidence type="ECO:0000313" key="2">
    <source>
        <dbReference type="Proteomes" id="UP000598775"/>
    </source>
</evidence>
<protein>
    <recommendedName>
        <fullName evidence="3">Addiction module toxin, HicA family</fullName>
    </recommendedName>
</protein>
<evidence type="ECO:0008006" key="3">
    <source>
        <dbReference type="Google" id="ProtNLM"/>
    </source>
</evidence>
<proteinExistence type="predicted"/>
<dbReference type="AlphaFoldDB" id="A0A917EYU3"/>
<dbReference type="Proteomes" id="UP000598775">
    <property type="component" value="Unassembled WGS sequence"/>
</dbReference>
<evidence type="ECO:0000313" key="1">
    <source>
        <dbReference type="EMBL" id="GGF24155.1"/>
    </source>
</evidence>
<keyword evidence="2" id="KW-1185">Reference proteome</keyword>
<accession>A0A917EYU3</accession>
<organism evidence="1 2">
    <name type="scientific">Subtercola lobariae</name>
    <dbReference type="NCBI Taxonomy" id="1588641"/>
    <lineage>
        <taxon>Bacteria</taxon>
        <taxon>Bacillati</taxon>
        <taxon>Actinomycetota</taxon>
        <taxon>Actinomycetes</taxon>
        <taxon>Micrococcales</taxon>
        <taxon>Microbacteriaceae</taxon>
        <taxon>Subtercola</taxon>
    </lineage>
</organism>
<dbReference type="EMBL" id="BMGP01000003">
    <property type="protein sequence ID" value="GGF24155.1"/>
    <property type="molecule type" value="Genomic_DNA"/>
</dbReference>